<dbReference type="EMBL" id="MT631434">
    <property type="protein sequence ID" value="QNO50381.1"/>
    <property type="molecule type" value="Genomic_DNA"/>
</dbReference>
<dbReference type="Pfam" id="PF02687">
    <property type="entry name" value="FtsX"/>
    <property type="match status" value="1"/>
</dbReference>
<evidence type="ECO:0000313" key="9">
    <source>
        <dbReference type="EMBL" id="QNO50381.1"/>
    </source>
</evidence>
<dbReference type="InterPro" id="IPR025857">
    <property type="entry name" value="MacB_PCD"/>
</dbReference>
<dbReference type="InterPro" id="IPR003838">
    <property type="entry name" value="ABC3_permease_C"/>
</dbReference>
<evidence type="ECO:0000256" key="5">
    <source>
        <dbReference type="ARBA" id="ARBA00023136"/>
    </source>
</evidence>
<dbReference type="PANTHER" id="PTHR30489:SF0">
    <property type="entry name" value="LIPOPROTEIN-RELEASING SYSTEM TRANSMEMBRANE PROTEIN LOLE"/>
    <property type="match status" value="1"/>
</dbReference>
<protein>
    <recommendedName>
        <fullName evidence="10">ABC transporter permease</fullName>
    </recommendedName>
</protein>
<feature type="transmembrane region" description="Helical" evidence="6">
    <location>
        <begin position="299"/>
        <end position="327"/>
    </location>
</feature>
<gene>
    <name evidence="9" type="ORF">CKJHOKLD_00002</name>
</gene>
<evidence type="ECO:0000256" key="1">
    <source>
        <dbReference type="ARBA" id="ARBA00004651"/>
    </source>
</evidence>
<dbReference type="GO" id="GO:0044874">
    <property type="term" value="P:lipoprotein localization to outer membrane"/>
    <property type="evidence" value="ECO:0007669"/>
    <property type="project" value="TreeGrafter"/>
</dbReference>
<dbReference type="AlphaFoldDB" id="A0A7G9YQU7"/>
<dbReference type="InterPro" id="IPR051447">
    <property type="entry name" value="Lipoprotein-release_system"/>
</dbReference>
<organism evidence="9">
    <name type="scientific">Candidatus Methanogaster sp. ANME-2c ERB4</name>
    <dbReference type="NCBI Taxonomy" id="2759911"/>
    <lineage>
        <taxon>Archaea</taxon>
        <taxon>Methanobacteriati</taxon>
        <taxon>Methanobacteriota</taxon>
        <taxon>Stenosarchaea group</taxon>
        <taxon>Methanomicrobia</taxon>
        <taxon>Methanosarcinales</taxon>
        <taxon>ANME-2 cluster</taxon>
        <taxon>Candidatus Methanogasteraceae</taxon>
        <taxon>Candidatus Methanogaster</taxon>
    </lineage>
</organism>
<evidence type="ECO:0000256" key="2">
    <source>
        <dbReference type="ARBA" id="ARBA00022475"/>
    </source>
</evidence>
<evidence type="ECO:0000259" key="8">
    <source>
        <dbReference type="Pfam" id="PF12704"/>
    </source>
</evidence>
<feature type="domain" description="MacB-like periplasmic core" evidence="8">
    <location>
        <begin position="18"/>
        <end position="225"/>
    </location>
</feature>
<reference evidence="9" key="1">
    <citation type="submission" date="2020-06" db="EMBL/GenBank/DDBJ databases">
        <title>Unique genomic features of the anaerobic methanotrophic archaea.</title>
        <authorList>
            <person name="Chadwick G.L."/>
            <person name="Skennerton C.T."/>
            <person name="Laso-Perez R."/>
            <person name="Leu A.O."/>
            <person name="Speth D.R."/>
            <person name="Yu H."/>
            <person name="Morgan-Lang C."/>
            <person name="Hatzenpichler R."/>
            <person name="Goudeau D."/>
            <person name="Malmstrom R."/>
            <person name="Brazelton W.J."/>
            <person name="Woyke T."/>
            <person name="Hallam S.J."/>
            <person name="Tyson G.W."/>
            <person name="Wegener G."/>
            <person name="Boetius A."/>
            <person name="Orphan V."/>
        </authorList>
    </citation>
    <scope>NUCLEOTIDE SEQUENCE</scope>
</reference>
<comment type="subcellular location">
    <subcellularLocation>
        <location evidence="1">Cell membrane</location>
        <topology evidence="1">Multi-pass membrane protein</topology>
    </subcellularLocation>
</comment>
<feature type="transmembrane region" description="Helical" evidence="6">
    <location>
        <begin position="20"/>
        <end position="42"/>
    </location>
</feature>
<keyword evidence="3 6" id="KW-0812">Transmembrane</keyword>
<sequence>MFELDIAMKHIRSRHRQTLFSIVAVGLSVAIIIVSMSMMSGYTSILIDSTIENQAHITVLPKENEDYIHLYRGLENHIRNQEGVEAVSSYFQGDAALQHRHDVEGVVLYGINPEDENRVVNREDDMFAGEFASLADPGSRIVLGYKLAKNLEVGMGDTVTVQIPEAEPTDFTITGIFRTGTPADETTAFTNLGRLQDFYGAGDVVTGMGVRISDVYTAENMANGIEIETGYDAISWIEQNADILNLLETSESMVYFFYVIIFAISGFGIANVLIMIVMEKVGEIGMLMAMGAPRRSIMLIFLLESGILGLAGVIIGSVLGYVASLMIASYTIPVPPEMYFGMDHLPIVIVPENFVTAGVFAMVINLIAGAYPARRASRMNPVEAIQSV</sequence>
<keyword evidence="5 6" id="KW-0472">Membrane</keyword>
<evidence type="ECO:0000256" key="3">
    <source>
        <dbReference type="ARBA" id="ARBA00022692"/>
    </source>
</evidence>
<evidence type="ECO:0000259" key="7">
    <source>
        <dbReference type="Pfam" id="PF02687"/>
    </source>
</evidence>
<feature type="transmembrane region" description="Helical" evidence="6">
    <location>
        <begin position="255"/>
        <end position="278"/>
    </location>
</feature>
<keyword evidence="4 6" id="KW-1133">Transmembrane helix</keyword>
<dbReference type="Pfam" id="PF12704">
    <property type="entry name" value="MacB_PCD"/>
    <property type="match status" value="1"/>
</dbReference>
<proteinExistence type="predicted"/>
<accession>A0A7G9YQU7</accession>
<feature type="domain" description="ABC3 transporter permease C-terminal" evidence="7">
    <location>
        <begin position="256"/>
        <end position="381"/>
    </location>
</feature>
<evidence type="ECO:0000256" key="4">
    <source>
        <dbReference type="ARBA" id="ARBA00022989"/>
    </source>
</evidence>
<dbReference type="GO" id="GO:0098797">
    <property type="term" value="C:plasma membrane protein complex"/>
    <property type="evidence" value="ECO:0007669"/>
    <property type="project" value="TreeGrafter"/>
</dbReference>
<keyword evidence="2" id="KW-1003">Cell membrane</keyword>
<feature type="transmembrane region" description="Helical" evidence="6">
    <location>
        <begin position="347"/>
        <end position="371"/>
    </location>
</feature>
<name>A0A7G9YQU7_9EURY</name>
<evidence type="ECO:0008006" key="10">
    <source>
        <dbReference type="Google" id="ProtNLM"/>
    </source>
</evidence>
<evidence type="ECO:0000256" key="6">
    <source>
        <dbReference type="SAM" id="Phobius"/>
    </source>
</evidence>
<dbReference type="PANTHER" id="PTHR30489">
    <property type="entry name" value="LIPOPROTEIN-RELEASING SYSTEM TRANSMEMBRANE PROTEIN LOLE"/>
    <property type="match status" value="1"/>
</dbReference>